<dbReference type="EMBL" id="BGZK01002387">
    <property type="protein sequence ID" value="GBP93507.1"/>
    <property type="molecule type" value="Genomic_DNA"/>
</dbReference>
<dbReference type="OrthoDB" id="7477923at2759"/>
<keyword evidence="3" id="KW-1185">Reference proteome</keyword>
<dbReference type="Proteomes" id="UP000299102">
    <property type="component" value="Unassembled WGS sequence"/>
</dbReference>
<reference evidence="2 3" key="1">
    <citation type="journal article" date="2019" name="Commun. Biol.">
        <title>The bagworm genome reveals a unique fibroin gene that provides high tensile strength.</title>
        <authorList>
            <person name="Kono N."/>
            <person name="Nakamura H."/>
            <person name="Ohtoshi R."/>
            <person name="Tomita M."/>
            <person name="Numata K."/>
            <person name="Arakawa K."/>
        </authorList>
    </citation>
    <scope>NUCLEOTIDE SEQUENCE [LARGE SCALE GENOMIC DNA]</scope>
</reference>
<dbReference type="AlphaFoldDB" id="A0A4C2A3M5"/>
<sequence length="222" mass="24392">MDLGYTLPRCPKCERSPVRGHVPDSDPTPDQVTLPITRVSPRSGAVEPLKGLNPKRQASRRPLTARSPTRGGRRWRSQSGSPCGRENNRGDEADVTAPHPHRGPKPPPTCSGQGSVDRAEAAGVPKDDTSRRGQEDLVAQNLPVQSVRRILNRFRKPLDLVLVSGTAEANDKATKAAFSNQERMLPLRRQSGAARKRASRQCHNCQSYGHSSRHLLSFCAMR</sequence>
<feature type="region of interest" description="Disordered" evidence="1">
    <location>
        <begin position="1"/>
        <end position="135"/>
    </location>
</feature>
<feature type="compositionally biased region" description="Basic and acidic residues" evidence="1">
    <location>
        <begin position="117"/>
        <end position="135"/>
    </location>
</feature>
<organism evidence="2 3">
    <name type="scientific">Eumeta variegata</name>
    <name type="common">Bagworm moth</name>
    <name type="synonym">Eumeta japonica</name>
    <dbReference type="NCBI Taxonomy" id="151549"/>
    <lineage>
        <taxon>Eukaryota</taxon>
        <taxon>Metazoa</taxon>
        <taxon>Ecdysozoa</taxon>
        <taxon>Arthropoda</taxon>
        <taxon>Hexapoda</taxon>
        <taxon>Insecta</taxon>
        <taxon>Pterygota</taxon>
        <taxon>Neoptera</taxon>
        <taxon>Endopterygota</taxon>
        <taxon>Lepidoptera</taxon>
        <taxon>Glossata</taxon>
        <taxon>Ditrysia</taxon>
        <taxon>Tineoidea</taxon>
        <taxon>Psychidae</taxon>
        <taxon>Oiketicinae</taxon>
        <taxon>Eumeta</taxon>
    </lineage>
</organism>
<evidence type="ECO:0000256" key="1">
    <source>
        <dbReference type="SAM" id="MobiDB-lite"/>
    </source>
</evidence>
<evidence type="ECO:0000313" key="2">
    <source>
        <dbReference type="EMBL" id="GBP93507.1"/>
    </source>
</evidence>
<protein>
    <submittedName>
        <fullName evidence="2">Uncharacterized protein</fullName>
    </submittedName>
</protein>
<feature type="compositionally biased region" description="Basic and acidic residues" evidence="1">
    <location>
        <begin position="11"/>
        <end position="24"/>
    </location>
</feature>
<comment type="caution">
    <text evidence="2">The sequence shown here is derived from an EMBL/GenBank/DDBJ whole genome shotgun (WGS) entry which is preliminary data.</text>
</comment>
<evidence type="ECO:0000313" key="3">
    <source>
        <dbReference type="Proteomes" id="UP000299102"/>
    </source>
</evidence>
<accession>A0A4C2A3M5</accession>
<gene>
    <name evidence="2" type="ORF">EVAR_98259_1</name>
</gene>
<proteinExistence type="predicted"/>
<name>A0A4C2A3M5_EUMVA</name>